<evidence type="ECO:0000313" key="3">
    <source>
        <dbReference type="Proteomes" id="UP001267426"/>
    </source>
</evidence>
<feature type="transmembrane region" description="Helical" evidence="1">
    <location>
        <begin position="143"/>
        <end position="163"/>
    </location>
</feature>
<keyword evidence="3" id="KW-1185">Reference proteome</keyword>
<evidence type="ECO:0000313" key="2">
    <source>
        <dbReference type="EMBL" id="MDT0633106.1"/>
    </source>
</evidence>
<dbReference type="InterPro" id="IPR037997">
    <property type="entry name" value="Dgk1-like"/>
</dbReference>
<comment type="caution">
    <text evidence="2">The sequence shown here is derived from an EMBL/GenBank/DDBJ whole genome shotgun (WGS) entry which is preliminary data.</text>
</comment>
<proteinExistence type="predicted"/>
<feature type="transmembrane region" description="Helical" evidence="1">
    <location>
        <begin position="37"/>
        <end position="55"/>
    </location>
</feature>
<feature type="transmembrane region" description="Helical" evidence="1">
    <location>
        <begin position="111"/>
        <end position="131"/>
    </location>
</feature>
<dbReference type="RefSeq" id="WP_311665672.1">
    <property type="nucleotide sequence ID" value="NZ_JAVRHT010000052.1"/>
</dbReference>
<gene>
    <name evidence="2" type="ORF">RM540_15225</name>
</gene>
<name>A0ABU3BUY5_9BACT</name>
<evidence type="ECO:0000256" key="1">
    <source>
        <dbReference type="SAM" id="Phobius"/>
    </source>
</evidence>
<keyword evidence="1" id="KW-1133">Transmembrane helix</keyword>
<feature type="transmembrane region" description="Helical" evidence="1">
    <location>
        <begin position="86"/>
        <end position="105"/>
    </location>
</feature>
<accession>A0ABU3BUY5</accession>
<organism evidence="2 3">
    <name type="scientific">Rubrivirga litoralis</name>
    <dbReference type="NCBI Taxonomy" id="3075598"/>
    <lineage>
        <taxon>Bacteria</taxon>
        <taxon>Pseudomonadati</taxon>
        <taxon>Rhodothermota</taxon>
        <taxon>Rhodothermia</taxon>
        <taxon>Rhodothermales</taxon>
        <taxon>Rubricoccaceae</taxon>
        <taxon>Rubrivirga</taxon>
    </lineage>
</organism>
<dbReference type="PANTHER" id="PTHR31303">
    <property type="entry name" value="CTP-DEPENDENT DIACYLGLYCEROL KINASE 1"/>
    <property type="match status" value="1"/>
</dbReference>
<keyword evidence="1" id="KW-0812">Transmembrane</keyword>
<dbReference type="Proteomes" id="UP001267426">
    <property type="component" value="Unassembled WGS sequence"/>
</dbReference>
<protein>
    <submittedName>
        <fullName evidence="2">SEC59/DGK1/VTE5 family protein</fullName>
    </submittedName>
</protein>
<feature type="transmembrane region" description="Helical" evidence="1">
    <location>
        <begin position="169"/>
        <end position="188"/>
    </location>
</feature>
<reference evidence="2 3" key="1">
    <citation type="submission" date="2023-09" db="EMBL/GenBank/DDBJ databases">
        <authorList>
            <person name="Rey-Velasco X."/>
        </authorList>
    </citation>
    <scope>NUCLEOTIDE SEQUENCE [LARGE SCALE GENOMIC DNA]</scope>
    <source>
        <strain evidence="2 3">F394</strain>
    </source>
</reference>
<dbReference type="EMBL" id="JAVRHT010000052">
    <property type="protein sequence ID" value="MDT0633106.1"/>
    <property type="molecule type" value="Genomic_DNA"/>
</dbReference>
<keyword evidence="1" id="KW-0472">Membrane</keyword>
<sequence length="209" mass="21353">MSDHVPQIPYATELKRKAIHLGALVLPASILVLPRPLVLGALTALAVLAVALDVAQQKVPAVRRVLIDRAFGWMMRPEELGTGGRIVFNGAVWMFLAAAACAWLFPPGVAAASLAMLMVGDGAAAVVGRRFGRTRWPGSPKSVEGSAAYALTAFAVGAAIAAWPPAELGLVACAVGAVVGAAVEALPIPVNDNVRVPLVVGLAMVAVGA</sequence>
<dbReference type="PANTHER" id="PTHR31303:SF1">
    <property type="entry name" value="CTP-DEPENDENT DIACYLGLYCEROL KINASE 1"/>
    <property type="match status" value="1"/>
</dbReference>